<evidence type="ECO:0000313" key="1">
    <source>
        <dbReference type="EMBL" id="GBO13393.1"/>
    </source>
</evidence>
<reference evidence="1 2" key="1">
    <citation type="journal article" date="2019" name="Sci. Rep.">
        <title>Orb-weaving spider Araneus ventricosus genome elucidates the spidroin gene catalogue.</title>
        <authorList>
            <person name="Kono N."/>
            <person name="Nakamura H."/>
            <person name="Ohtoshi R."/>
            <person name="Moran D.A.P."/>
            <person name="Shinohara A."/>
            <person name="Yoshida Y."/>
            <person name="Fujiwara M."/>
            <person name="Mori M."/>
            <person name="Tomita M."/>
            <person name="Arakawa K."/>
        </authorList>
    </citation>
    <scope>NUCLEOTIDE SEQUENCE [LARGE SCALE GENOMIC DNA]</scope>
</reference>
<evidence type="ECO:0000313" key="2">
    <source>
        <dbReference type="Proteomes" id="UP000499080"/>
    </source>
</evidence>
<keyword evidence="2" id="KW-1185">Reference proteome</keyword>
<sequence>MDVSSGPNKNMVLMMPLKNQPTFPKRINVDSNLEKAGKLLFSMDVSSGPNKNMVLMMPLENQPTIAKRINVESNLEKAGKLLFRHGCFIKIKQKYGPDDAIEKPADYSEEDQC</sequence>
<organism evidence="1 2">
    <name type="scientific">Araneus ventricosus</name>
    <name type="common">Orbweaver spider</name>
    <name type="synonym">Epeira ventricosa</name>
    <dbReference type="NCBI Taxonomy" id="182803"/>
    <lineage>
        <taxon>Eukaryota</taxon>
        <taxon>Metazoa</taxon>
        <taxon>Ecdysozoa</taxon>
        <taxon>Arthropoda</taxon>
        <taxon>Chelicerata</taxon>
        <taxon>Arachnida</taxon>
        <taxon>Araneae</taxon>
        <taxon>Araneomorphae</taxon>
        <taxon>Entelegynae</taxon>
        <taxon>Araneoidea</taxon>
        <taxon>Araneidae</taxon>
        <taxon>Araneus</taxon>
    </lineage>
</organism>
<comment type="caution">
    <text evidence="1">The sequence shown here is derived from an EMBL/GenBank/DDBJ whole genome shotgun (WGS) entry which is preliminary data.</text>
</comment>
<dbReference type="AlphaFoldDB" id="A0A4Y2UL63"/>
<proteinExistence type="predicted"/>
<dbReference type="Proteomes" id="UP000499080">
    <property type="component" value="Unassembled WGS sequence"/>
</dbReference>
<protein>
    <submittedName>
        <fullName evidence="1">Uncharacterized protein</fullName>
    </submittedName>
</protein>
<name>A0A4Y2UL63_ARAVE</name>
<gene>
    <name evidence="1" type="ORF">AVEN_275132_1</name>
</gene>
<dbReference type="EMBL" id="BGPR01037720">
    <property type="protein sequence ID" value="GBO13393.1"/>
    <property type="molecule type" value="Genomic_DNA"/>
</dbReference>
<accession>A0A4Y2UL63</accession>